<evidence type="ECO:0000313" key="2">
    <source>
        <dbReference type="EMBL" id="KAK3901307.1"/>
    </source>
</evidence>
<proteinExistence type="predicted"/>
<comment type="caution">
    <text evidence="2">The sequence shown here is derived from an EMBL/GenBank/DDBJ whole genome shotgun (WGS) entry which is preliminary data.</text>
</comment>
<reference evidence="2" key="2">
    <citation type="submission" date="2023-05" db="EMBL/GenBank/DDBJ databases">
        <authorList>
            <consortium name="Lawrence Berkeley National Laboratory"/>
            <person name="Steindorff A."/>
            <person name="Hensen N."/>
            <person name="Bonometti L."/>
            <person name="Westerberg I."/>
            <person name="Brannstrom I.O."/>
            <person name="Guillou S."/>
            <person name="Cros-Aarteil S."/>
            <person name="Calhoun S."/>
            <person name="Haridas S."/>
            <person name="Kuo A."/>
            <person name="Mondo S."/>
            <person name="Pangilinan J."/>
            <person name="Riley R."/>
            <person name="Labutti K."/>
            <person name="Andreopoulos B."/>
            <person name="Lipzen A."/>
            <person name="Chen C."/>
            <person name="Yanf M."/>
            <person name="Daum C."/>
            <person name="Ng V."/>
            <person name="Clum A."/>
            <person name="Ohm R."/>
            <person name="Martin F."/>
            <person name="Silar P."/>
            <person name="Natvig D."/>
            <person name="Lalanne C."/>
            <person name="Gautier V."/>
            <person name="Ament-Velasquez S.L."/>
            <person name="Kruys A."/>
            <person name="Hutchinson M.I."/>
            <person name="Powell A.J."/>
            <person name="Barry K."/>
            <person name="Miller A.N."/>
            <person name="Grigoriev I.V."/>
            <person name="Debuchy R."/>
            <person name="Gladieux P."/>
            <person name="Thoren M.H."/>
            <person name="Johannesson H."/>
        </authorList>
    </citation>
    <scope>NUCLEOTIDE SEQUENCE</scope>
    <source>
        <strain evidence="2">CBS 103.79</strain>
    </source>
</reference>
<keyword evidence="1" id="KW-0732">Signal</keyword>
<organism evidence="2 3">
    <name type="scientific">Staphylotrichum tortipilum</name>
    <dbReference type="NCBI Taxonomy" id="2831512"/>
    <lineage>
        <taxon>Eukaryota</taxon>
        <taxon>Fungi</taxon>
        <taxon>Dikarya</taxon>
        <taxon>Ascomycota</taxon>
        <taxon>Pezizomycotina</taxon>
        <taxon>Sordariomycetes</taxon>
        <taxon>Sordariomycetidae</taxon>
        <taxon>Sordariales</taxon>
        <taxon>Chaetomiaceae</taxon>
        <taxon>Staphylotrichum</taxon>
    </lineage>
</organism>
<sequence length="325" mass="34415">MPVVLPLAMLRLIVAALFPLNVNAYGRGFGGYGDAFNERVGPYDANSTEFLTAIAASNATGLFHIPGYDVSQPYPGKPITGWTLRLAAVDLSQATALSPPSPIPSNNDEDSGDDAMIGYSLTIQAPPRLLHPTPPSNTTTVTTDPSWGMCLWNFGSPNHLTPSLFNNPSRKPLSRSGSCAGFLSPSCIAALQRAPQTAYKTSPSPGRFGSRVTCAGIAAPPECGAYGPGNAKTSVASYEGVPVPFLNGSVTTMGGWLFERDRGVYYNSTGDLRAFWDSMVVNYWVVVTAMVDVEGKEEGGLVGVHCVAPDGIGTGRGFAFRERER</sequence>
<protein>
    <submittedName>
        <fullName evidence="2">Uncharacterized protein</fullName>
    </submittedName>
</protein>
<evidence type="ECO:0000256" key="1">
    <source>
        <dbReference type="SAM" id="SignalP"/>
    </source>
</evidence>
<reference evidence="2" key="1">
    <citation type="journal article" date="2023" name="Mol. Phylogenet. Evol.">
        <title>Genome-scale phylogeny and comparative genomics of the fungal order Sordariales.</title>
        <authorList>
            <person name="Hensen N."/>
            <person name="Bonometti L."/>
            <person name="Westerberg I."/>
            <person name="Brannstrom I.O."/>
            <person name="Guillou S."/>
            <person name="Cros-Aarteil S."/>
            <person name="Calhoun S."/>
            <person name="Haridas S."/>
            <person name="Kuo A."/>
            <person name="Mondo S."/>
            <person name="Pangilinan J."/>
            <person name="Riley R."/>
            <person name="LaButti K."/>
            <person name="Andreopoulos B."/>
            <person name="Lipzen A."/>
            <person name="Chen C."/>
            <person name="Yan M."/>
            <person name="Daum C."/>
            <person name="Ng V."/>
            <person name="Clum A."/>
            <person name="Steindorff A."/>
            <person name="Ohm R.A."/>
            <person name="Martin F."/>
            <person name="Silar P."/>
            <person name="Natvig D.O."/>
            <person name="Lalanne C."/>
            <person name="Gautier V."/>
            <person name="Ament-Velasquez S.L."/>
            <person name="Kruys A."/>
            <person name="Hutchinson M.I."/>
            <person name="Powell A.J."/>
            <person name="Barry K."/>
            <person name="Miller A.N."/>
            <person name="Grigoriev I.V."/>
            <person name="Debuchy R."/>
            <person name="Gladieux P."/>
            <person name="Hiltunen Thoren M."/>
            <person name="Johannesson H."/>
        </authorList>
    </citation>
    <scope>NUCLEOTIDE SEQUENCE</scope>
    <source>
        <strain evidence="2">CBS 103.79</strain>
    </source>
</reference>
<feature type="chain" id="PRO_5043045177" evidence="1">
    <location>
        <begin position="25"/>
        <end position="325"/>
    </location>
</feature>
<feature type="signal peptide" evidence="1">
    <location>
        <begin position="1"/>
        <end position="24"/>
    </location>
</feature>
<name>A0AAN6RS17_9PEZI</name>
<evidence type="ECO:0000313" key="3">
    <source>
        <dbReference type="Proteomes" id="UP001303889"/>
    </source>
</evidence>
<keyword evidence="3" id="KW-1185">Reference proteome</keyword>
<dbReference type="EMBL" id="MU855591">
    <property type="protein sequence ID" value="KAK3901307.1"/>
    <property type="molecule type" value="Genomic_DNA"/>
</dbReference>
<dbReference type="Proteomes" id="UP001303889">
    <property type="component" value="Unassembled WGS sequence"/>
</dbReference>
<gene>
    <name evidence="2" type="ORF">C8A05DRAFT_35027</name>
</gene>
<dbReference type="AlphaFoldDB" id="A0AAN6RS17"/>
<accession>A0AAN6RS17</accession>